<evidence type="ECO:0000313" key="2">
    <source>
        <dbReference type="Proteomes" id="UP000252706"/>
    </source>
</evidence>
<dbReference type="EMBL" id="QOCE01000034">
    <property type="protein sequence ID" value="RBW53608.1"/>
    <property type="molecule type" value="Genomic_DNA"/>
</dbReference>
<sequence length="65" mass="7332">MNKPFKVMMEETWSGACWNISSQSGSNFQENSNGKLLLWPSERQFGQDNQFRTFDQGVPSSGGRA</sequence>
<dbReference type="RefSeq" id="WP_113824084.1">
    <property type="nucleotide sequence ID" value="NZ_QOCE01000034.1"/>
</dbReference>
<reference evidence="1 2" key="1">
    <citation type="submission" date="2018-07" db="EMBL/GenBank/DDBJ databases">
        <title>Modular assembly of carbohydrate-degrading microbial communities in the ocean.</title>
        <authorList>
            <person name="Enke T.N."/>
            <person name="Datta M.S."/>
            <person name="Schwartzman J.A."/>
            <person name="Cermak N."/>
            <person name="Schmitz D.A."/>
            <person name="Barrere J."/>
            <person name="Cordero O.X."/>
        </authorList>
    </citation>
    <scope>NUCLEOTIDE SEQUENCE [LARGE SCALE GENOMIC DNA]</scope>
    <source>
        <strain evidence="1 2">C3M10</strain>
    </source>
</reference>
<protein>
    <submittedName>
        <fullName evidence="1">Uncharacterized protein</fullName>
    </submittedName>
</protein>
<name>A0A366WTN9_9RHOB</name>
<proteinExistence type="predicted"/>
<comment type="caution">
    <text evidence="1">The sequence shown here is derived from an EMBL/GenBank/DDBJ whole genome shotgun (WGS) entry which is preliminary data.</text>
</comment>
<organism evidence="1 2">
    <name type="scientific">Phaeobacter gallaeciensis</name>
    <dbReference type="NCBI Taxonomy" id="60890"/>
    <lineage>
        <taxon>Bacteria</taxon>
        <taxon>Pseudomonadati</taxon>
        <taxon>Pseudomonadota</taxon>
        <taxon>Alphaproteobacteria</taxon>
        <taxon>Rhodobacterales</taxon>
        <taxon>Roseobacteraceae</taxon>
        <taxon>Phaeobacter</taxon>
    </lineage>
</organism>
<dbReference type="AlphaFoldDB" id="A0A366WTN9"/>
<evidence type="ECO:0000313" key="1">
    <source>
        <dbReference type="EMBL" id="RBW53608.1"/>
    </source>
</evidence>
<dbReference type="Proteomes" id="UP000252706">
    <property type="component" value="Unassembled WGS sequence"/>
</dbReference>
<gene>
    <name evidence="1" type="ORF">DS909_13970</name>
</gene>
<accession>A0A366WTN9</accession>